<accession>A0A3L6PJ07</accession>
<dbReference type="STRING" id="4540.A0A3L6PJ07"/>
<dbReference type="Proteomes" id="UP000275267">
    <property type="component" value="Unassembled WGS sequence"/>
</dbReference>
<comment type="caution">
    <text evidence="8">The sequence shown here is derived from an EMBL/GenBank/DDBJ whole genome shotgun (WGS) entry which is preliminary data.</text>
</comment>
<dbReference type="PANTHER" id="PTHR11266:SF80">
    <property type="entry name" value="PEROXISOMAL MEMBRANE PROTEIN 2"/>
    <property type="match status" value="1"/>
</dbReference>
<dbReference type="Pfam" id="PF04117">
    <property type="entry name" value="Mpv17_PMP22"/>
    <property type="match status" value="1"/>
</dbReference>
<feature type="transmembrane region" description="Helical" evidence="7">
    <location>
        <begin position="315"/>
        <end position="332"/>
    </location>
</feature>
<feature type="transmembrane region" description="Helical" evidence="7">
    <location>
        <begin position="373"/>
        <end position="391"/>
    </location>
</feature>
<gene>
    <name evidence="8" type="ORF">C2845_PM18G14650</name>
</gene>
<organism evidence="8 9">
    <name type="scientific">Panicum miliaceum</name>
    <name type="common">Proso millet</name>
    <name type="synonym">Broomcorn millet</name>
    <dbReference type="NCBI Taxonomy" id="4540"/>
    <lineage>
        <taxon>Eukaryota</taxon>
        <taxon>Viridiplantae</taxon>
        <taxon>Streptophyta</taxon>
        <taxon>Embryophyta</taxon>
        <taxon>Tracheophyta</taxon>
        <taxon>Spermatophyta</taxon>
        <taxon>Magnoliopsida</taxon>
        <taxon>Liliopsida</taxon>
        <taxon>Poales</taxon>
        <taxon>Poaceae</taxon>
        <taxon>PACMAD clade</taxon>
        <taxon>Panicoideae</taxon>
        <taxon>Panicodae</taxon>
        <taxon>Paniceae</taxon>
        <taxon>Panicinae</taxon>
        <taxon>Panicum</taxon>
        <taxon>Panicum sect. Panicum</taxon>
    </lineage>
</organism>
<proteinExistence type="inferred from homology"/>
<keyword evidence="9" id="KW-1185">Reference proteome</keyword>
<dbReference type="AlphaFoldDB" id="A0A3L6PJ07"/>
<evidence type="ECO:0000256" key="7">
    <source>
        <dbReference type="SAM" id="Phobius"/>
    </source>
</evidence>
<comment type="similarity">
    <text evidence="2">Belongs to the peroxisomal membrane protein PXMP2/4 family.</text>
</comment>
<dbReference type="EMBL" id="PQIB02000017">
    <property type="protein sequence ID" value="RLM58293.1"/>
    <property type="molecule type" value="Genomic_DNA"/>
</dbReference>
<evidence type="ECO:0000256" key="1">
    <source>
        <dbReference type="ARBA" id="ARBA00004141"/>
    </source>
</evidence>
<dbReference type="OrthoDB" id="430207at2759"/>
<evidence type="ECO:0000256" key="5">
    <source>
        <dbReference type="ARBA" id="ARBA00023136"/>
    </source>
</evidence>
<dbReference type="GO" id="GO:0016020">
    <property type="term" value="C:membrane"/>
    <property type="evidence" value="ECO:0007669"/>
    <property type="project" value="UniProtKB-SubCell"/>
</dbReference>
<dbReference type="InterPro" id="IPR007248">
    <property type="entry name" value="Mpv17_PMP22"/>
</dbReference>
<feature type="region of interest" description="Disordered" evidence="6">
    <location>
        <begin position="114"/>
        <end position="221"/>
    </location>
</feature>
<keyword evidence="4 7" id="KW-1133">Transmembrane helix</keyword>
<evidence type="ECO:0000313" key="9">
    <source>
        <dbReference type="Proteomes" id="UP000275267"/>
    </source>
</evidence>
<keyword evidence="3 7" id="KW-0812">Transmembrane</keyword>
<protein>
    <submittedName>
        <fullName evidence="8">Protein sym-1-like</fullName>
    </submittedName>
</protein>
<dbReference type="GO" id="GO:0005737">
    <property type="term" value="C:cytoplasm"/>
    <property type="evidence" value="ECO:0007669"/>
    <property type="project" value="TreeGrafter"/>
</dbReference>
<evidence type="ECO:0000256" key="6">
    <source>
        <dbReference type="SAM" id="MobiDB-lite"/>
    </source>
</evidence>
<evidence type="ECO:0000313" key="8">
    <source>
        <dbReference type="EMBL" id="RLM58293.1"/>
    </source>
</evidence>
<comment type="subcellular location">
    <subcellularLocation>
        <location evidence="1">Membrane</location>
        <topology evidence="1">Multi-pass membrane protein</topology>
    </subcellularLocation>
</comment>
<reference evidence="9" key="1">
    <citation type="journal article" date="2019" name="Nat. Commun.">
        <title>The genome of broomcorn millet.</title>
        <authorList>
            <person name="Zou C."/>
            <person name="Miki D."/>
            <person name="Li D."/>
            <person name="Tang Q."/>
            <person name="Xiao L."/>
            <person name="Rajput S."/>
            <person name="Deng P."/>
            <person name="Jia W."/>
            <person name="Huang R."/>
            <person name="Zhang M."/>
            <person name="Sun Y."/>
            <person name="Hu J."/>
            <person name="Fu X."/>
            <person name="Schnable P.S."/>
            <person name="Li F."/>
            <person name="Zhang H."/>
            <person name="Feng B."/>
            <person name="Zhu X."/>
            <person name="Liu R."/>
            <person name="Schnable J.C."/>
            <person name="Zhu J.-K."/>
            <person name="Zhang H."/>
        </authorList>
    </citation>
    <scope>NUCLEOTIDE SEQUENCE [LARGE SCALE GENOMIC DNA]</scope>
</reference>
<name>A0A3L6PJ07_PANMI</name>
<feature type="transmembrane region" description="Helical" evidence="7">
    <location>
        <begin position="273"/>
        <end position="294"/>
    </location>
</feature>
<evidence type="ECO:0000256" key="3">
    <source>
        <dbReference type="ARBA" id="ARBA00022692"/>
    </source>
</evidence>
<dbReference type="PANTHER" id="PTHR11266">
    <property type="entry name" value="PEROXISOMAL MEMBRANE PROTEIN 2, PXMP2 MPV17"/>
    <property type="match status" value="1"/>
</dbReference>
<sequence length="677" mass="75189">MSLLSAYLLYCYYYIFHYPLRARLYENSTERQRSLAPILFSGEADSVCNLLDAGLVHFLEVGLAASSISGDSTQSVSSCYALDAHLPEQETRPRNRASCFVVRSASPPWRSLADARRGALHEQRRRAAPRHAAGGEGGEPATRLQAGRGGTAEAGGAAPPRRAAAQPRPCSAARRRLQAGGGRRAGDQDQGALPAQAHRGRLQQGSNQTQAPGGRGQAGKGNRALNLERYLMSLDKNPIATKAVTSAVLTLAGDLICQLVIDRVPELDLRRTFVFTFLGLALVGPTLHVWYLYLSKLVTISGASGAIARLILDQFIFSPIFIGIFMSLLVTLEGKPSLVVPKLKQEWISSVLANWQLWIPFQFLNFYFVPQKFQVLAANFVALAWNVILSFKAHKEMITYMNFLYVTAGFGTGVIGGISEDDGPMGTEVSPVLWTALHSFKETLVDDDKAKEGSTKSIHDFKFEEYNLNQEQISALKSIIHGVNSKERHYDVILGPSGSGKTSAFHMMPQLQSVYTELSSMNTKMHRLTQQYQLKRTNKVIADTNVQVPDTFRISSFEEYTSKDLDKICRLLEEGRVMVGPFRISRNYFTLDPRQAYKYNPEEPIISTKTKLTCSHSVMLIGLVPIEPSKDEKSAECGGRKMKEHREIVYQNSYGKLFGENGFRVVESSSVKLFYYQ</sequence>
<evidence type="ECO:0000256" key="4">
    <source>
        <dbReference type="ARBA" id="ARBA00022989"/>
    </source>
</evidence>
<keyword evidence="5 7" id="KW-0472">Membrane</keyword>
<dbReference type="Gene3D" id="3.90.70.10">
    <property type="entry name" value="Cysteine proteinases"/>
    <property type="match status" value="1"/>
</dbReference>
<feature type="compositionally biased region" description="Low complexity" evidence="6">
    <location>
        <begin position="154"/>
        <end position="172"/>
    </location>
</feature>
<evidence type="ECO:0000256" key="2">
    <source>
        <dbReference type="ARBA" id="ARBA00006824"/>
    </source>
</evidence>